<evidence type="ECO:0000313" key="1">
    <source>
        <dbReference type="EMBL" id="JAD21249.1"/>
    </source>
</evidence>
<reference evidence="1" key="1">
    <citation type="submission" date="2014-09" db="EMBL/GenBank/DDBJ databases">
        <authorList>
            <person name="Magalhaes I.L.F."/>
            <person name="Oliveira U."/>
            <person name="Santos F.R."/>
            <person name="Vidigal T.H.D.A."/>
            <person name="Brescovit A.D."/>
            <person name="Santos A.J."/>
        </authorList>
    </citation>
    <scope>NUCLEOTIDE SEQUENCE</scope>
    <source>
        <tissue evidence="1">Shoot tissue taken approximately 20 cm above the soil surface</tissue>
    </source>
</reference>
<accession>A0A0A8Y5J5</accession>
<sequence>MVIYTFNVKRK</sequence>
<organism evidence="1">
    <name type="scientific">Arundo donax</name>
    <name type="common">Giant reed</name>
    <name type="synonym">Donax arundinaceus</name>
    <dbReference type="NCBI Taxonomy" id="35708"/>
    <lineage>
        <taxon>Eukaryota</taxon>
        <taxon>Viridiplantae</taxon>
        <taxon>Streptophyta</taxon>
        <taxon>Embryophyta</taxon>
        <taxon>Tracheophyta</taxon>
        <taxon>Spermatophyta</taxon>
        <taxon>Magnoliopsida</taxon>
        <taxon>Liliopsida</taxon>
        <taxon>Poales</taxon>
        <taxon>Poaceae</taxon>
        <taxon>PACMAD clade</taxon>
        <taxon>Arundinoideae</taxon>
        <taxon>Arundineae</taxon>
        <taxon>Arundo</taxon>
    </lineage>
</organism>
<proteinExistence type="predicted"/>
<dbReference type="EMBL" id="GBRH01276646">
    <property type="protein sequence ID" value="JAD21249.1"/>
    <property type="molecule type" value="Transcribed_RNA"/>
</dbReference>
<name>A0A0A8Y5J5_ARUDO</name>
<reference evidence="1" key="2">
    <citation type="journal article" date="2015" name="Data Brief">
        <title>Shoot transcriptome of the giant reed, Arundo donax.</title>
        <authorList>
            <person name="Barrero R.A."/>
            <person name="Guerrero F.D."/>
            <person name="Moolhuijzen P."/>
            <person name="Goolsby J.A."/>
            <person name="Tidwell J."/>
            <person name="Bellgard S.E."/>
            <person name="Bellgard M.I."/>
        </authorList>
    </citation>
    <scope>NUCLEOTIDE SEQUENCE</scope>
    <source>
        <tissue evidence="1">Shoot tissue taken approximately 20 cm above the soil surface</tissue>
    </source>
</reference>
<protein>
    <submittedName>
        <fullName evidence="1">Uncharacterized protein</fullName>
    </submittedName>
</protein>